<keyword evidence="2 11" id="KW-0997">Cell inner membrane</keyword>
<organism evidence="13 14">
    <name type="scientific">Shewanella submarina</name>
    <dbReference type="NCBI Taxonomy" id="2016376"/>
    <lineage>
        <taxon>Bacteria</taxon>
        <taxon>Pseudomonadati</taxon>
        <taxon>Pseudomonadota</taxon>
        <taxon>Gammaproteobacteria</taxon>
        <taxon>Alteromonadales</taxon>
        <taxon>Shewanellaceae</taxon>
        <taxon>Shewanella</taxon>
    </lineage>
</organism>
<keyword evidence="9 11" id="KW-0472">Membrane</keyword>
<dbReference type="SUPFAM" id="SSF53955">
    <property type="entry name" value="Lysozyme-like"/>
    <property type="match status" value="1"/>
</dbReference>
<keyword evidence="5 11" id="KW-0812">Transmembrane</keyword>
<evidence type="ECO:0000256" key="6">
    <source>
        <dbReference type="ARBA" id="ARBA00022960"/>
    </source>
</evidence>
<keyword evidence="6 11" id="KW-0133">Cell shape</keyword>
<feature type="domain" description="Glycosyl transferase family 51" evidence="12">
    <location>
        <begin position="67"/>
        <end position="229"/>
    </location>
</feature>
<comment type="pathway">
    <text evidence="11">Cell wall biogenesis; peptidoglycan biosynthesis.</text>
</comment>
<keyword evidence="8 11" id="KW-1133">Transmembrane helix</keyword>
<dbReference type="InterPro" id="IPR023346">
    <property type="entry name" value="Lysozyme-like_dom_sf"/>
</dbReference>
<evidence type="ECO:0000256" key="1">
    <source>
        <dbReference type="ARBA" id="ARBA00022475"/>
    </source>
</evidence>
<evidence type="ECO:0000313" key="14">
    <source>
        <dbReference type="Proteomes" id="UP001595621"/>
    </source>
</evidence>
<accession>A0ABV7G9I5</accession>
<dbReference type="EMBL" id="JBHRTD010000001">
    <property type="protein sequence ID" value="MFC3137019.1"/>
    <property type="molecule type" value="Genomic_DNA"/>
</dbReference>
<comment type="caution">
    <text evidence="13">The sequence shown here is derived from an EMBL/GenBank/DDBJ whole genome shotgun (WGS) entry which is preliminary data.</text>
</comment>
<dbReference type="InterPro" id="IPR011812">
    <property type="entry name" value="Pep_trsgly"/>
</dbReference>
<dbReference type="EC" id="2.4.99.28" evidence="11"/>
<dbReference type="PANTHER" id="PTHR30400">
    <property type="entry name" value="MONOFUNCTIONAL BIOSYNTHETIC PEPTIDOGLYCAN TRANSGLYCOSYLASE"/>
    <property type="match status" value="1"/>
</dbReference>
<dbReference type="PANTHER" id="PTHR30400:SF0">
    <property type="entry name" value="BIOSYNTHETIC PEPTIDOGLYCAN TRANSGLYCOSYLASE"/>
    <property type="match status" value="1"/>
</dbReference>
<comment type="catalytic activity">
    <reaction evidence="11">
        <text>[GlcNAc-(1-&gt;4)-Mur2Ac(oyl-L-Ala-gamma-D-Glu-L-Lys-D-Ala-D-Ala)](n)-di-trans,octa-cis-undecaprenyl diphosphate + beta-D-GlcNAc-(1-&gt;4)-Mur2Ac(oyl-L-Ala-gamma-D-Glu-L-Lys-D-Ala-D-Ala)-di-trans,octa-cis-undecaprenyl diphosphate = [GlcNAc-(1-&gt;4)-Mur2Ac(oyl-L-Ala-gamma-D-Glu-L-Lys-D-Ala-D-Ala)](n+1)-di-trans,octa-cis-undecaprenyl diphosphate + di-trans,octa-cis-undecaprenyl diphosphate + H(+)</text>
        <dbReference type="Rhea" id="RHEA:23708"/>
        <dbReference type="Rhea" id="RHEA-COMP:9602"/>
        <dbReference type="Rhea" id="RHEA-COMP:9603"/>
        <dbReference type="ChEBI" id="CHEBI:15378"/>
        <dbReference type="ChEBI" id="CHEBI:58405"/>
        <dbReference type="ChEBI" id="CHEBI:60033"/>
        <dbReference type="ChEBI" id="CHEBI:78435"/>
        <dbReference type="EC" id="2.4.99.28"/>
    </reaction>
</comment>
<keyword evidence="14" id="KW-1185">Reference proteome</keyword>
<evidence type="ECO:0000256" key="11">
    <source>
        <dbReference type="HAMAP-Rule" id="MF_00766"/>
    </source>
</evidence>
<protein>
    <recommendedName>
        <fullName evidence="11">Biosynthetic peptidoglycan transglycosylase</fullName>
        <ecNumber evidence="11">2.4.99.28</ecNumber>
    </recommendedName>
    <alternativeName>
        <fullName evidence="11">Glycan polymerase</fullName>
    </alternativeName>
    <alternativeName>
        <fullName evidence="11">Peptidoglycan glycosyltransferase MtgA</fullName>
        <shortName evidence="11">PGT</shortName>
    </alternativeName>
</protein>
<dbReference type="NCBIfam" id="TIGR02070">
    <property type="entry name" value="mono_pep_trsgly"/>
    <property type="match status" value="1"/>
</dbReference>
<reference evidence="14" key="1">
    <citation type="journal article" date="2019" name="Int. J. Syst. Evol. Microbiol.">
        <title>The Global Catalogue of Microorganisms (GCM) 10K type strain sequencing project: providing services to taxonomists for standard genome sequencing and annotation.</title>
        <authorList>
            <consortium name="The Broad Institute Genomics Platform"/>
            <consortium name="The Broad Institute Genome Sequencing Center for Infectious Disease"/>
            <person name="Wu L."/>
            <person name="Ma J."/>
        </authorList>
    </citation>
    <scope>NUCLEOTIDE SEQUENCE [LARGE SCALE GENOMIC DNA]</scope>
    <source>
        <strain evidence="14">KCTC 52277</strain>
    </source>
</reference>
<dbReference type="Proteomes" id="UP001595621">
    <property type="component" value="Unassembled WGS sequence"/>
</dbReference>
<evidence type="ECO:0000256" key="8">
    <source>
        <dbReference type="ARBA" id="ARBA00022989"/>
    </source>
</evidence>
<evidence type="ECO:0000313" key="13">
    <source>
        <dbReference type="EMBL" id="MFC3137019.1"/>
    </source>
</evidence>
<evidence type="ECO:0000256" key="10">
    <source>
        <dbReference type="ARBA" id="ARBA00023316"/>
    </source>
</evidence>
<dbReference type="Pfam" id="PF00912">
    <property type="entry name" value="Transgly"/>
    <property type="match status" value="1"/>
</dbReference>
<proteinExistence type="inferred from homology"/>
<dbReference type="Gene3D" id="1.10.3810.10">
    <property type="entry name" value="Biosynthetic peptidoglycan transglycosylase-like"/>
    <property type="match status" value="1"/>
</dbReference>
<evidence type="ECO:0000256" key="2">
    <source>
        <dbReference type="ARBA" id="ARBA00022519"/>
    </source>
</evidence>
<evidence type="ECO:0000256" key="4">
    <source>
        <dbReference type="ARBA" id="ARBA00022679"/>
    </source>
</evidence>
<dbReference type="InterPro" id="IPR036950">
    <property type="entry name" value="PBP_transglycosylase"/>
</dbReference>
<evidence type="ECO:0000256" key="7">
    <source>
        <dbReference type="ARBA" id="ARBA00022984"/>
    </source>
</evidence>
<keyword evidence="3 11" id="KW-0328">Glycosyltransferase</keyword>
<keyword evidence="7 11" id="KW-0573">Peptidoglycan synthesis</keyword>
<dbReference type="RefSeq" id="WP_248937334.1">
    <property type="nucleotide sequence ID" value="NZ_JAKILF010000008.1"/>
</dbReference>
<evidence type="ECO:0000256" key="9">
    <source>
        <dbReference type="ARBA" id="ARBA00023136"/>
    </source>
</evidence>
<comment type="function">
    <text evidence="11">Peptidoglycan polymerase that catalyzes glycan chain elongation from lipid-linked precursors.</text>
</comment>
<sequence>MATQTKGKSKSRRTVSWLWFWGRRLLLGFVLLSLLMVVLVTFVNPPTWAWRMERALFPPDPDIVAMHEWQDLKQISPNMQLAVIASEDQRFPVHWGVDFEAITVALEDRQAGERLRGASTLTQQTAKNLFLWPSRSLVRKGLEAWFALLLNAIAGKERTLELYLNIAEFGPGIYGVGAAAEFYFHKSASQLTAREAALLAAILPSPWKYRISPPSAYMNERANWIQKQMRQLGMGTLKQLQ</sequence>
<evidence type="ECO:0000256" key="3">
    <source>
        <dbReference type="ARBA" id="ARBA00022676"/>
    </source>
</evidence>
<keyword evidence="4 11" id="KW-0808">Transferase</keyword>
<evidence type="ECO:0000259" key="12">
    <source>
        <dbReference type="Pfam" id="PF00912"/>
    </source>
</evidence>
<gene>
    <name evidence="11 13" type="primary">mtgA</name>
    <name evidence="13" type="ORF">ACFOE0_02280</name>
</gene>
<keyword evidence="1 11" id="KW-1003">Cell membrane</keyword>
<dbReference type="HAMAP" id="MF_00766">
    <property type="entry name" value="PGT_MtgA"/>
    <property type="match status" value="1"/>
</dbReference>
<keyword evidence="10 11" id="KW-0961">Cell wall biogenesis/degradation</keyword>
<evidence type="ECO:0000256" key="5">
    <source>
        <dbReference type="ARBA" id="ARBA00022692"/>
    </source>
</evidence>
<comment type="subcellular location">
    <subcellularLocation>
        <location evidence="11">Cell inner membrane</location>
        <topology evidence="11">Single-pass membrane protein</topology>
    </subcellularLocation>
</comment>
<dbReference type="InterPro" id="IPR001264">
    <property type="entry name" value="Glyco_trans_51"/>
</dbReference>
<name>A0ABV7G9I5_9GAMM</name>
<comment type="similarity">
    <text evidence="11">Belongs to the glycosyltransferase 51 family.</text>
</comment>